<gene>
    <name evidence="1" type="ORF">BTMF_LOCUS7230</name>
</gene>
<name>A0A0R3QN94_9BILA</name>
<evidence type="ECO:0000313" key="2">
    <source>
        <dbReference type="Proteomes" id="UP000280834"/>
    </source>
</evidence>
<dbReference type="AlphaFoldDB" id="A0A0R3QN94"/>
<dbReference type="EMBL" id="UZAG01015861">
    <property type="protein sequence ID" value="VDO23844.1"/>
    <property type="molecule type" value="Genomic_DNA"/>
</dbReference>
<protein>
    <submittedName>
        <fullName evidence="3">Ovule protein</fullName>
    </submittedName>
</protein>
<accession>A0A0R3QN94</accession>
<keyword evidence="2" id="KW-1185">Reference proteome</keyword>
<dbReference type="Proteomes" id="UP000280834">
    <property type="component" value="Unassembled WGS sequence"/>
</dbReference>
<sequence>MTTLNQCILFCSKPPEIEGKLISRIEFNKKQLFHQTSMKWLSKYEMNALLFLNNCKKGTICFPWKMLKMYHTFAYIIILGWKLLHMPT</sequence>
<proteinExistence type="predicted"/>
<reference evidence="1 2" key="2">
    <citation type="submission" date="2018-11" db="EMBL/GenBank/DDBJ databases">
        <authorList>
            <consortium name="Pathogen Informatics"/>
        </authorList>
    </citation>
    <scope>NUCLEOTIDE SEQUENCE [LARGE SCALE GENOMIC DNA]</scope>
</reference>
<evidence type="ECO:0000313" key="1">
    <source>
        <dbReference type="EMBL" id="VDO23844.1"/>
    </source>
</evidence>
<organism evidence="3">
    <name type="scientific">Brugia timori</name>
    <dbReference type="NCBI Taxonomy" id="42155"/>
    <lineage>
        <taxon>Eukaryota</taxon>
        <taxon>Metazoa</taxon>
        <taxon>Ecdysozoa</taxon>
        <taxon>Nematoda</taxon>
        <taxon>Chromadorea</taxon>
        <taxon>Rhabditida</taxon>
        <taxon>Spirurina</taxon>
        <taxon>Spiruromorpha</taxon>
        <taxon>Filarioidea</taxon>
        <taxon>Onchocercidae</taxon>
        <taxon>Brugia</taxon>
    </lineage>
</organism>
<reference evidence="3" key="1">
    <citation type="submission" date="2017-02" db="UniProtKB">
        <authorList>
            <consortium name="WormBaseParasite"/>
        </authorList>
    </citation>
    <scope>IDENTIFICATION</scope>
</reference>
<evidence type="ECO:0000313" key="3">
    <source>
        <dbReference type="WBParaSite" id="BTMF_0000917901-mRNA-1"/>
    </source>
</evidence>
<dbReference type="WBParaSite" id="BTMF_0000917901-mRNA-1">
    <property type="protein sequence ID" value="BTMF_0000917901-mRNA-1"/>
    <property type="gene ID" value="BTMF_0000917901"/>
</dbReference>